<dbReference type="eggNOG" id="ENOG50308PC">
    <property type="taxonomic scope" value="Bacteria"/>
</dbReference>
<reference evidence="2 3" key="1">
    <citation type="submission" date="2009-01" db="EMBL/GenBank/DDBJ databases">
        <authorList>
            <person name="Qin X."/>
            <person name="Bachman B."/>
            <person name="Battles P."/>
            <person name="Bell A."/>
            <person name="Bess C."/>
            <person name="Bickham C."/>
            <person name="Chaboub L."/>
            <person name="Chen D."/>
            <person name="Coyle M."/>
            <person name="Deiros D.R."/>
            <person name="Dinh H."/>
            <person name="Forbes L."/>
            <person name="Fowler G."/>
            <person name="Francisco L."/>
            <person name="Fu Q."/>
            <person name="Gubbala S."/>
            <person name="Hale W."/>
            <person name="Han Y."/>
            <person name="Hemphill L."/>
            <person name="Highlander S.K."/>
            <person name="Hirani K."/>
            <person name="Hogues M."/>
            <person name="Jackson L."/>
            <person name="Jakkamsetti A."/>
            <person name="Javaid M."/>
            <person name="Jiang H."/>
            <person name="Korchina V."/>
            <person name="Kovar C."/>
            <person name="Lara F."/>
            <person name="Lee S."/>
            <person name="Mata R."/>
            <person name="Mathew T."/>
            <person name="Moen C."/>
            <person name="Morales K."/>
            <person name="Munidasa M."/>
            <person name="Nazareth L."/>
            <person name="Ngo R."/>
            <person name="Nguyen L."/>
            <person name="Okwuonu G."/>
            <person name="Ongeri F."/>
            <person name="Patil S."/>
            <person name="Petrosino J."/>
            <person name="Pham C."/>
            <person name="Pham P."/>
            <person name="Pu L.-L."/>
            <person name="Puazo M."/>
            <person name="Raj R."/>
            <person name="Reid J."/>
            <person name="Rouhana J."/>
            <person name="Saada N."/>
            <person name="Shang Y."/>
            <person name="Simmons D."/>
            <person name="Thornton R."/>
            <person name="Warren J."/>
            <person name="Weissenberger G."/>
            <person name="Zhang J."/>
            <person name="Zhang L."/>
            <person name="Zhou C."/>
            <person name="Zhu D."/>
            <person name="Muzny D."/>
            <person name="Worley K."/>
            <person name="Gibbs R."/>
        </authorList>
    </citation>
    <scope>NUCLEOTIDE SEQUENCE [LARGE SCALE GENOMIC DNA]</scope>
    <source>
        <strain evidence="2 3">DSM 15434</strain>
    </source>
</reference>
<keyword evidence="1" id="KW-0812">Transmembrane</keyword>
<dbReference type="EMBL" id="ACFH01000060">
    <property type="protein sequence ID" value="EEH66193.1"/>
    <property type="molecule type" value="Genomic_DNA"/>
</dbReference>
<evidence type="ECO:0008006" key="4">
    <source>
        <dbReference type="Google" id="ProtNLM"/>
    </source>
</evidence>
<dbReference type="STRING" id="103621.GCA_001067145_02037"/>
<accession>C0W4Y6</accession>
<dbReference type="RefSeq" id="WP_006547897.1">
    <property type="nucleotide sequence ID" value="NZ_DS999574.1"/>
</dbReference>
<keyword evidence="1" id="KW-0472">Membrane</keyword>
<proteinExistence type="predicted"/>
<evidence type="ECO:0000256" key="1">
    <source>
        <dbReference type="SAM" id="Phobius"/>
    </source>
</evidence>
<name>C0W4Y6_9ACTO</name>
<feature type="transmembrane region" description="Helical" evidence="1">
    <location>
        <begin position="6"/>
        <end position="26"/>
    </location>
</feature>
<keyword evidence="1" id="KW-1133">Transmembrane helix</keyword>
<comment type="caution">
    <text evidence="2">The sequence shown here is derived from an EMBL/GenBank/DDBJ whole genome shotgun (WGS) entry which is preliminary data.</text>
</comment>
<feature type="transmembrane region" description="Helical" evidence="1">
    <location>
        <begin position="83"/>
        <end position="101"/>
    </location>
</feature>
<dbReference type="AlphaFoldDB" id="C0W4Y6"/>
<feature type="transmembrane region" description="Helical" evidence="1">
    <location>
        <begin position="33"/>
        <end position="50"/>
    </location>
</feature>
<gene>
    <name evidence="2" type="ORF">HMPREF0058_0930</name>
</gene>
<dbReference type="Proteomes" id="UP000004778">
    <property type="component" value="Unassembled WGS sequence"/>
</dbReference>
<dbReference type="Pfam" id="PF16316">
    <property type="entry name" value="DUF4956"/>
    <property type="match status" value="1"/>
</dbReference>
<keyword evidence="3" id="KW-1185">Reference proteome</keyword>
<organism evidence="2 3">
    <name type="scientific">Actinomyces urogenitalis DSM 15434</name>
    <dbReference type="NCBI Taxonomy" id="525246"/>
    <lineage>
        <taxon>Bacteria</taxon>
        <taxon>Bacillati</taxon>
        <taxon>Actinomycetota</taxon>
        <taxon>Actinomycetes</taxon>
        <taxon>Actinomycetales</taxon>
        <taxon>Actinomycetaceae</taxon>
        <taxon>Actinomyces</taxon>
    </lineage>
</organism>
<dbReference type="InterPro" id="IPR032531">
    <property type="entry name" value="DUF4956"/>
</dbReference>
<dbReference type="OrthoDB" id="3827267at2"/>
<protein>
    <recommendedName>
        <fullName evidence="4">DUF4956 domain-containing protein</fullName>
    </recommendedName>
</protein>
<dbReference type="HOGENOM" id="CLU_080080_0_0_11"/>
<evidence type="ECO:0000313" key="2">
    <source>
        <dbReference type="EMBL" id="EEH66193.1"/>
    </source>
</evidence>
<feature type="transmembrane region" description="Helical" evidence="1">
    <location>
        <begin position="56"/>
        <end position="71"/>
    </location>
</feature>
<sequence>MSLTTLAYIGVDLIALAVLVGALYLPRHGRKDLLAAYVGVNVGVLAVTLLLSSASVGAGLGLGLFGVLSIIRLRSAEISQGEIAYFFAALAIGLLGGIQTASLPLVAMLMGLIVVALAVVDSPRLLPRHRHQVILLDRAFADESALRSHLESLLGAQVRSLVVQRLDLVNDITLVDVRYKVLARRAGSAAVPSHSASSAATAAGEAWTAPTQLADVPRSYQPRTAHPAA</sequence>
<evidence type="ECO:0000313" key="3">
    <source>
        <dbReference type="Proteomes" id="UP000004778"/>
    </source>
</evidence>